<dbReference type="Gene3D" id="3.30.420.10">
    <property type="entry name" value="Ribonuclease H-like superfamily/Ribonuclease H"/>
    <property type="match status" value="1"/>
</dbReference>
<evidence type="ECO:0000256" key="6">
    <source>
        <dbReference type="ARBA" id="ARBA00022918"/>
    </source>
</evidence>
<dbReference type="Proteomes" id="UP000887116">
    <property type="component" value="Unassembled WGS sequence"/>
</dbReference>
<feature type="domain" description="Integrase catalytic" evidence="7">
    <location>
        <begin position="307"/>
        <end position="425"/>
    </location>
</feature>
<dbReference type="InterPro" id="IPR041373">
    <property type="entry name" value="RT_RNaseH"/>
</dbReference>
<evidence type="ECO:0000256" key="5">
    <source>
        <dbReference type="ARBA" id="ARBA00022801"/>
    </source>
</evidence>
<dbReference type="OrthoDB" id="5851910at2759"/>
<evidence type="ECO:0000256" key="4">
    <source>
        <dbReference type="ARBA" id="ARBA00022759"/>
    </source>
</evidence>
<organism evidence="8 9">
    <name type="scientific">Trichonephila clavata</name>
    <name type="common">Joro spider</name>
    <name type="synonym">Nephila clavata</name>
    <dbReference type="NCBI Taxonomy" id="2740835"/>
    <lineage>
        <taxon>Eukaryota</taxon>
        <taxon>Metazoa</taxon>
        <taxon>Ecdysozoa</taxon>
        <taxon>Arthropoda</taxon>
        <taxon>Chelicerata</taxon>
        <taxon>Arachnida</taxon>
        <taxon>Araneae</taxon>
        <taxon>Araneomorphae</taxon>
        <taxon>Entelegynae</taxon>
        <taxon>Araneoidea</taxon>
        <taxon>Nephilidae</taxon>
        <taxon>Trichonephila</taxon>
    </lineage>
</organism>
<dbReference type="SUPFAM" id="SSF56672">
    <property type="entry name" value="DNA/RNA polymerases"/>
    <property type="match status" value="1"/>
</dbReference>
<protein>
    <submittedName>
        <fullName evidence="8">Uncharacterized protein K02A2.6</fullName>
    </submittedName>
</protein>
<name>A0A8X6KTP2_TRICU</name>
<dbReference type="Pfam" id="PF00665">
    <property type="entry name" value="rve"/>
    <property type="match status" value="1"/>
</dbReference>
<dbReference type="GO" id="GO:0016787">
    <property type="term" value="F:hydrolase activity"/>
    <property type="evidence" value="ECO:0007669"/>
    <property type="project" value="UniProtKB-KW"/>
</dbReference>
<keyword evidence="2" id="KW-0548">Nucleotidyltransferase</keyword>
<dbReference type="GO" id="GO:0042575">
    <property type="term" value="C:DNA polymerase complex"/>
    <property type="evidence" value="ECO:0007669"/>
    <property type="project" value="UniProtKB-ARBA"/>
</dbReference>
<evidence type="ECO:0000313" key="9">
    <source>
        <dbReference type="Proteomes" id="UP000887116"/>
    </source>
</evidence>
<keyword evidence="6" id="KW-0695">RNA-directed DNA polymerase</keyword>
<dbReference type="InterPro" id="IPR050951">
    <property type="entry name" value="Retrovirus_Pol_polyprotein"/>
</dbReference>
<keyword evidence="1" id="KW-0808">Transferase</keyword>
<dbReference type="EMBL" id="BMAO01012758">
    <property type="protein sequence ID" value="GFQ83731.1"/>
    <property type="molecule type" value="Genomic_DNA"/>
</dbReference>
<dbReference type="CDD" id="cd09274">
    <property type="entry name" value="RNase_HI_RT_Ty3"/>
    <property type="match status" value="1"/>
</dbReference>
<dbReference type="GO" id="GO:0015074">
    <property type="term" value="P:DNA integration"/>
    <property type="evidence" value="ECO:0007669"/>
    <property type="project" value="InterPro"/>
</dbReference>
<dbReference type="Pfam" id="PF17917">
    <property type="entry name" value="RT_RNaseH"/>
    <property type="match status" value="1"/>
</dbReference>
<evidence type="ECO:0000256" key="2">
    <source>
        <dbReference type="ARBA" id="ARBA00022695"/>
    </source>
</evidence>
<evidence type="ECO:0000259" key="7">
    <source>
        <dbReference type="PROSITE" id="PS50994"/>
    </source>
</evidence>
<keyword evidence="3" id="KW-0540">Nuclease</keyword>
<keyword evidence="9" id="KW-1185">Reference proteome</keyword>
<keyword evidence="5" id="KW-0378">Hydrolase</keyword>
<dbReference type="SUPFAM" id="SSF53098">
    <property type="entry name" value="Ribonuclease H-like"/>
    <property type="match status" value="1"/>
</dbReference>
<dbReference type="InterPro" id="IPR012337">
    <property type="entry name" value="RNaseH-like_sf"/>
</dbReference>
<dbReference type="GO" id="GO:0003676">
    <property type="term" value="F:nucleic acid binding"/>
    <property type="evidence" value="ECO:0007669"/>
    <property type="project" value="InterPro"/>
</dbReference>
<keyword evidence="4" id="KW-0255">Endonuclease</keyword>
<dbReference type="GO" id="GO:0004519">
    <property type="term" value="F:endonuclease activity"/>
    <property type="evidence" value="ECO:0007669"/>
    <property type="project" value="UniProtKB-KW"/>
</dbReference>
<comment type="caution">
    <text evidence="8">The sequence shown here is derived from an EMBL/GenBank/DDBJ whole genome shotgun (WGS) entry which is preliminary data.</text>
</comment>
<accession>A0A8X6KTP2</accession>
<dbReference type="PANTHER" id="PTHR37984">
    <property type="entry name" value="PROTEIN CBG26694"/>
    <property type="match status" value="1"/>
</dbReference>
<dbReference type="InterPro" id="IPR001584">
    <property type="entry name" value="Integrase_cat-core"/>
</dbReference>
<evidence type="ECO:0000313" key="8">
    <source>
        <dbReference type="EMBL" id="GFQ83731.1"/>
    </source>
</evidence>
<sequence>MEQKIPELLRQNQELIRTLQIRDHSSSHKVTVQFEKVDEENENFDSFIEKFETYLDVQNVPIANRAKVFVSSLSAKLYQLLKNLLAPAIPSDQTWLCERPIAFASRTLSGSEKKYSQIDKEALSIVWAVKKFYLYLKGRRFTLITDHKPLIAIFGSKRCLPVLAATRLLHCALILQSFEFDIIFRKTIEHGNADFLSRLPKTSEELEVKDDITIFQMSQIEALPVTSKELRQETGKDIELDPLLKALREGKDLQGREAQYTIEDDCIMYGQRWKNIDKDIEEAAKNCVDCARYKADPTKAKVHYWEYPSMPWERIHVDFAGPIFEHMFFLIVDVNSKWLEVYPMKTTTTKKTIECLRDSFARFGLPRVLVSYNGSQFTSYELQSFMQRNGVNHKTSAPFKPSSNEQAELYVATLKQSLRAMHKYI</sequence>
<gene>
    <name evidence="8" type="primary">K02A2.6_246</name>
    <name evidence="8" type="ORF">TNCT_183871</name>
</gene>
<dbReference type="PROSITE" id="PS50994">
    <property type="entry name" value="INTEGRASE"/>
    <property type="match status" value="1"/>
</dbReference>
<reference evidence="8" key="1">
    <citation type="submission" date="2020-07" db="EMBL/GenBank/DDBJ databases">
        <title>Multicomponent nature underlies the extraordinary mechanical properties of spider dragline silk.</title>
        <authorList>
            <person name="Kono N."/>
            <person name="Nakamura H."/>
            <person name="Mori M."/>
            <person name="Yoshida Y."/>
            <person name="Ohtoshi R."/>
            <person name="Malay A.D."/>
            <person name="Moran D.A.P."/>
            <person name="Tomita M."/>
            <person name="Numata K."/>
            <person name="Arakawa K."/>
        </authorList>
    </citation>
    <scope>NUCLEOTIDE SEQUENCE</scope>
</reference>
<dbReference type="GO" id="GO:0003964">
    <property type="term" value="F:RNA-directed DNA polymerase activity"/>
    <property type="evidence" value="ECO:0007669"/>
    <property type="project" value="UniProtKB-KW"/>
</dbReference>
<evidence type="ECO:0000256" key="3">
    <source>
        <dbReference type="ARBA" id="ARBA00022722"/>
    </source>
</evidence>
<dbReference type="PANTHER" id="PTHR37984:SF14">
    <property type="entry name" value="RIBONUCLEASE H"/>
    <property type="match status" value="1"/>
</dbReference>
<proteinExistence type="predicted"/>
<dbReference type="InterPro" id="IPR043502">
    <property type="entry name" value="DNA/RNA_pol_sf"/>
</dbReference>
<evidence type="ECO:0000256" key="1">
    <source>
        <dbReference type="ARBA" id="ARBA00022679"/>
    </source>
</evidence>
<dbReference type="InterPro" id="IPR036397">
    <property type="entry name" value="RNaseH_sf"/>
</dbReference>
<dbReference type="AlphaFoldDB" id="A0A8X6KTP2"/>